<gene>
    <name evidence="1" type="ORF">DBZ43_10340</name>
</gene>
<comment type="caution">
    <text evidence="1">The sequence shown here is derived from an EMBL/GenBank/DDBJ whole genome shotgun (WGS) entry which is preliminary data.</text>
</comment>
<organism evidence="1 2">
    <name type="scientific">Salmonella enterica I</name>
    <dbReference type="NCBI Taxonomy" id="59201"/>
    <lineage>
        <taxon>Bacteria</taxon>
        <taxon>Pseudomonadati</taxon>
        <taxon>Pseudomonadota</taxon>
        <taxon>Gammaproteobacteria</taxon>
        <taxon>Enterobacterales</taxon>
        <taxon>Enterobacteriaceae</taxon>
        <taxon>Salmonella</taxon>
    </lineage>
</organism>
<dbReference type="Proteomes" id="UP000244190">
    <property type="component" value="Unassembled WGS sequence"/>
</dbReference>
<protein>
    <submittedName>
        <fullName evidence="1">Transcriptional regulator</fullName>
    </submittedName>
</protein>
<dbReference type="RefSeq" id="WP_197202281.1">
    <property type="nucleotide sequence ID" value="NZ_QAQO01000005.1"/>
</dbReference>
<reference evidence="1 2" key="1">
    <citation type="submission" date="2018-04" db="EMBL/GenBank/DDBJ databases">
        <title>Whole genome sequencing of Salmonella enterica.</title>
        <authorList>
            <person name="Bell R."/>
        </authorList>
    </citation>
    <scope>NUCLEOTIDE SEQUENCE [LARGE SCALE GENOMIC DNA]</scope>
    <source>
        <strain evidence="1 2">CFSAN058507</strain>
    </source>
</reference>
<evidence type="ECO:0000313" key="2">
    <source>
        <dbReference type="Proteomes" id="UP000244190"/>
    </source>
</evidence>
<sequence length="104" mass="11746">MSSTSYIYPSDFVFKHPFDNPLQRLIMIRILLAGSLDGEGERILDHETLVDFCCCSKQAMFKEIKNLERVGCLCVRQIGALTTGLNVRLEPARGYTILPPQEVL</sequence>
<dbReference type="EMBL" id="QAQO01000005">
    <property type="protein sequence ID" value="PTU37043.1"/>
    <property type="molecule type" value="Genomic_DNA"/>
</dbReference>
<accession>A0A7Z1T4M5</accession>
<name>A0A7Z1T4M5_SALET</name>
<dbReference type="AlphaFoldDB" id="A0A7Z1T4M5"/>
<evidence type="ECO:0000313" key="1">
    <source>
        <dbReference type="EMBL" id="PTU37043.1"/>
    </source>
</evidence>
<proteinExistence type="predicted"/>